<dbReference type="AlphaFoldDB" id="A0A8I0T3Y7"/>
<sequence>MLTSGLHLQIEQVLRQTRYQVTLTHILIQYLDHILPGLDFSA</sequence>
<proteinExistence type="predicted"/>
<organism evidence="1 2">
    <name type="scientific">Pseudoalteromonas peptidolytica F12-50-A1</name>
    <dbReference type="NCBI Taxonomy" id="1315280"/>
    <lineage>
        <taxon>Bacteria</taxon>
        <taxon>Pseudomonadati</taxon>
        <taxon>Pseudomonadota</taxon>
        <taxon>Gammaproteobacteria</taxon>
        <taxon>Alteromonadales</taxon>
        <taxon>Pseudoalteromonadaceae</taxon>
        <taxon>Pseudoalteromonas</taxon>
    </lineage>
</organism>
<comment type="caution">
    <text evidence="1">The sequence shown here is derived from an EMBL/GenBank/DDBJ whole genome shotgun (WGS) entry which is preliminary data.</text>
</comment>
<dbReference type="EMBL" id="AQHF01000020">
    <property type="protein sequence ID" value="MBE0345588.1"/>
    <property type="molecule type" value="Genomic_DNA"/>
</dbReference>
<reference evidence="1 2" key="1">
    <citation type="submission" date="2015-06" db="EMBL/GenBank/DDBJ databases">
        <title>Genome sequence of Pseudoalteromonas peptidolytica.</title>
        <authorList>
            <person name="Xie B.-B."/>
            <person name="Rong J.-C."/>
            <person name="Qin Q.-L."/>
            <person name="Zhang Y.-Z."/>
        </authorList>
    </citation>
    <scope>NUCLEOTIDE SEQUENCE [LARGE SCALE GENOMIC DNA]</scope>
    <source>
        <strain evidence="1 2">F12-50-A1</strain>
    </source>
</reference>
<gene>
    <name evidence="1" type="ORF">PPEP_a0491</name>
</gene>
<dbReference type="Proteomes" id="UP000660708">
    <property type="component" value="Unassembled WGS sequence"/>
</dbReference>
<evidence type="ECO:0000313" key="2">
    <source>
        <dbReference type="Proteomes" id="UP000660708"/>
    </source>
</evidence>
<evidence type="ECO:0000313" key="1">
    <source>
        <dbReference type="EMBL" id="MBE0345588.1"/>
    </source>
</evidence>
<name>A0A8I0T3Y7_9GAMM</name>
<accession>A0A8I0T3Y7</accession>
<protein>
    <submittedName>
        <fullName evidence="1">Uncharacterized protein</fullName>
    </submittedName>
</protein>
<keyword evidence="2" id="KW-1185">Reference proteome</keyword>